<name>U6KXU0_EIMTE</name>
<organism evidence="2 3">
    <name type="scientific">Eimeria tenella</name>
    <name type="common">Coccidian parasite</name>
    <dbReference type="NCBI Taxonomy" id="5802"/>
    <lineage>
        <taxon>Eukaryota</taxon>
        <taxon>Sar</taxon>
        <taxon>Alveolata</taxon>
        <taxon>Apicomplexa</taxon>
        <taxon>Conoidasida</taxon>
        <taxon>Coccidia</taxon>
        <taxon>Eucoccidiorida</taxon>
        <taxon>Eimeriorina</taxon>
        <taxon>Eimeriidae</taxon>
        <taxon>Eimeria</taxon>
    </lineage>
</organism>
<feature type="compositionally biased region" description="Polar residues" evidence="1">
    <location>
        <begin position="592"/>
        <end position="602"/>
    </location>
</feature>
<evidence type="ECO:0008006" key="4">
    <source>
        <dbReference type="Google" id="ProtNLM"/>
    </source>
</evidence>
<dbReference type="RefSeq" id="XP_013232513.1">
    <property type="nucleotide sequence ID" value="XM_013377059.1"/>
</dbReference>
<dbReference type="VEuPathDB" id="ToxoDB:ETH_00009910"/>
<gene>
    <name evidence="2" type="ORF">ETH_00009910</name>
</gene>
<dbReference type="Proteomes" id="UP000030747">
    <property type="component" value="Unassembled WGS sequence"/>
</dbReference>
<reference evidence="2" key="2">
    <citation type="submission" date="2013-10" db="EMBL/GenBank/DDBJ databases">
        <authorList>
            <person name="Aslett M."/>
        </authorList>
    </citation>
    <scope>NUCLEOTIDE SEQUENCE [LARGE SCALE GENOMIC DNA]</scope>
    <source>
        <strain evidence="2">Houghton</strain>
    </source>
</reference>
<dbReference type="OMA" id="CCGLHRS"/>
<feature type="region of interest" description="Disordered" evidence="1">
    <location>
        <begin position="502"/>
        <end position="524"/>
    </location>
</feature>
<dbReference type="VEuPathDB" id="ToxoDB:ETH2_1598500"/>
<proteinExistence type="predicted"/>
<feature type="compositionally biased region" description="Low complexity" evidence="1">
    <location>
        <begin position="502"/>
        <end position="519"/>
    </location>
</feature>
<sequence length="638" mass="65931">MYLPTRGGPQSELDSKKEQKKLNSLATCPAYESAVAAALRAVSVRLQPPTSPVDGNSAAAAAAETAAQSDCQPYRAWPALEREGKKIAANLRAEWVPLEGHLEAFLEKASRKIAEESPARTCAGTSKGSLSFRVIHLFTVVREAAVEVGSCIPSASEGSHLHAVYLRFLPHQQQSPQQQALQHGCCCGLHRSFGICHHVAALLLLLSCTNVEASRAIAIAAASVSAAHSGATAAPAAESTQAAAAQAFGSPLGSTLPPTQPLLRETGIEPFYFHSDEQTLRVSEAVVPAAAAPTAGTAAAATAAAAFVREATLCAVGNTSAAVAAAAATAAAAASEVEASNDFASREWPPTTAAAAAIAAAQQEADFDTAKEDVAAAASCFPSPGSPNLLQETATAEAEAAAAATADAAAAATADAAAAATADAAADAGEGCNADVWSFDDIESDVNDLQSQNNSSRGSHRRSSNSSSCCGGLSVWKVLSRQHALGKAAATPLAQRRSSLLSNRDSNCSNCSSKSSGSSSRKRRTSCSKLQEDLLLSPVTCRHQPRRIKSGLFLTDTSTAQMQQPQEQNEQQQVTLPLACCYRRLSDNVQCSSRHAPQNPEKNSSKEWPPVARLQGCTSSDQQAPGASANNPCAPWGP</sequence>
<feature type="region of interest" description="Disordered" evidence="1">
    <location>
        <begin position="447"/>
        <end position="470"/>
    </location>
</feature>
<keyword evidence="3" id="KW-1185">Reference proteome</keyword>
<dbReference type="AlphaFoldDB" id="U6KXU0"/>
<reference evidence="2" key="1">
    <citation type="submission" date="2013-10" db="EMBL/GenBank/DDBJ databases">
        <title>Genomic analysis of the causative agents of coccidiosis in chickens.</title>
        <authorList>
            <person name="Reid A.J."/>
            <person name="Blake D."/>
            <person name="Billington K."/>
            <person name="Browne H."/>
            <person name="Dunn M."/>
            <person name="Hung S."/>
            <person name="Kawahara F."/>
            <person name="Miranda-Saavedra D."/>
            <person name="Mourier T."/>
            <person name="Nagra H."/>
            <person name="Otto T.D."/>
            <person name="Rawlings N."/>
            <person name="Sanchez A."/>
            <person name="Sanders M."/>
            <person name="Subramaniam C."/>
            <person name="Tay Y."/>
            <person name="Dear P."/>
            <person name="Doerig C."/>
            <person name="Gruber A."/>
            <person name="Parkinson J."/>
            <person name="Shirley M."/>
            <person name="Wan K.L."/>
            <person name="Berriman M."/>
            <person name="Tomley F."/>
            <person name="Pain A."/>
        </authorList>
    </citation>
    <scope>NUCLEOTIDE SEQUENCE [LARGE SCALE GENOMIC DNA]</scope>
    <source>
        <strain evidence="2">Houghton</strain>
    </source>
</reference>
<dbReference type="GeneID" id="25251178"/>
<feature type="compositionally biased region" description="Polar residues" evidence="1">
    <location>
        <begin position="616"/>
        <end position="631"/>
    </location>
</feature>
<protein>
    <recommendedName>
        <fullName evidence="4">SWIM-type domain-containing protein</fullName>
    </recommendedName>
</protein>
<evidence type="ECO:0000256" key="1">
    <source>
        <dbReference type="SAM" id="MobiDB-lite"/>
    </source>
</evidence>
<evidence type="ECO:0000313" key="2">
    <source>
        <dbReference type="EMBL" id="CDJ41763.1"/>
    </source>
</evidence>
<evidence type="ECO:0000313" key="3">
    <source>
        <dbReference type="Proteomes" id="UP000030747"/>
    </source>
</evidence>
<accession>U6KXU0</accession>
<feature type="region of interest" description="Disordered" evidence="1">
    <location>
        <begin position="592"/>
        <end position="638"/>
    </location>
</feature>
<dbReference type="EMBL" id="HG675668">
    <property type="protein sequence ID" value="CDJ41763.1"/>
    <property type="molecule type" value="Genomic_DNA"/>
</dbReference>
<dbReference type="OrthoDB" id="348586at2759"/>